<dbReference type="Ensembl" id="ENSCMIT00000026880.1">
    <property type="protein sequence ID" value="ENSCMIP00000026450.1"/>
    <property type="gene ID" value="ENSCMIG00000011586.1"/>
</dbReference>
<evidence type="ECO:0000256" key="2">
    <source>
        <dbReference type="ARBA" id="ARBA00004221"/>
    </source>
</evidence>
<feature type="compositionally biased region" description="Polar residues" evidence="19">
    <location>
        <begin position="120"/>
        <end position="138"/>
    </location>
</feature>
<dbReference type="PANTHER" id="PTHR12067">
    <property type="entry name" value="PODOCALYXIN"/>
    <property type="match status" value="1"/>
</dbReference>
<evidence type="ECO:0000256" key="14">
    <source>
        <dbReference type="ARBA" id="ARBA00022989"/>
    </source>
</evidence>
<dbReference type="InterPro" id="IPR013836">
    <property type="entry name" value="CD34/Podocalyxin"/>
</dbReference>
<feature type="region of interest" description="Disordered" evidence="19">
    <location>
        <begin position="493"/>
        <end position="513"/>
    </location>
</feature>
<feature type="region of interest" description="Disordered" evidence="19">
    <location>
        <begin position="62"/>
        <end position="186"/>
    </location>
</feature>
<dbReference type="PANTHER" id="PTHR12067:SF5">
    <property type="entry name" value="PODOCALYXIN"/>
    <property type="match status" value="1"/>
</dbReference>
<proteinExistence type="inferred from homology"/>
<reference evidence="22" key="2">
    <citation type="journal article" date="2007" name="PLoS Biol.">
        <title>Survey sequencing and comparative analysis of the elephant shark (Callorhinchus milii) genome.</title>
        <authorList>
            <person name="Venkatesh B."/>
            <person name="Kirkness E.F."/>
            <person name="Loh Y.H."/>
            <person name="Halpern A.L."/>
            <person name="Lee A.P."/>
            <person name="Johnson J."/>
            <person name="Dandona N."/>
            <person name="Viswanathan L.D."/>
            <person name="Tay A."/>
            <person name="Venter J.C."/>
            <person name="Strausberg R.L."/>
            <person name="Brenner S."/>
        </authorList>
    </citation>
    <scope>NUCLEOTIDE SEQUENCE [LARGE SCALE GENOMIC DNA]</scope>
</reference>
<evidence type="ECO:0000256" key="8">
    <source>
        <dbReference type="ARBA" id="ARBA00007029"/>
    </source>
</evidence>
<evidence type="ECO:0000256" key="12">
    <source>
        <dbReference type="ARBA" id="ARBA00022729"/>
    </source>
</evidence>
<evidence type="ECO:0000256" key="16">
    <source>
        <dbReference type="ARBA" id="ARBA00023180"/>
    </source>
</evidence>
<dbReference type="GO" id="GO:0030175">
    <property type="term" value="C:filopodium"/>
    <property type="evidence" value="ECO:0007669"/>
    <property type="project" value="UniProtKB-SubCell"/>
</dbReference>
<feature type="compositionally biased region" description="Basic and acidic residues" evidence="19">
    <location>
        <begin position="554"/>
        <end position="567"/>
    </location>
</feature>
<feature type="compositionally biased region" description="Low complexity" evidence="19">
    <location>
        <begin position="293"/>
        <end position="311"/>
    </location>
</feature>
<reference evidence="21" key="5">
    <citation type="submission" date="2025-09" db="UniProtKB">
        <authorList>
            <consortium name="Ensembl"/>
        </authorList>
    </citation>
    <scope>IDENTIFICATION</scope>
</reference>
<dbReference type="InParanoid" id="A0A4W3J0V3"/>
<reference evidence="21" key="4">
    <citation type="submission" date="2025-08" db="UniProtKB">
        <authorList>
            <consortium name="Ensembl"/>
        </authorList>
    </citation>
    <scope>IDENTIFICATION</scope>
</reference>
<keyword evidence="12" id="KW-0732">Signal</keyword>
<dbReference type="InterPro" id="IPR017403">
    <property type="entry name" value="PODXL"/>
</dbReference>
<comment type="subcellular location">
    <subcellularLocation>
        <location evidence="2">Apical cell membrane</location>
    </subcellularLocation>
    <subcellularLocation>
        <location evidence="6">Cell projection</location>
        <location evidence="6">Filopodium</location>
    </subcellularLocation>
    <subcellularLocation>
        <location evidence="7">Cell projection</location>
        <location evidence="7">Lamellipodium</location>
    </subcellularLocation>
    <subcellularLocation>
        <location evidence="1">Cell projection</location>
        <location evidence="1">Microvillus</location>
    </subcellularLocation>
    <subcellularLocation>
        <location evidence="4">Cell projection</location>
        <location evidence="4">Ruffle</location>
    </subcellularLocation>
    <subcellularLocation>
        <location evidence="3">Membrane raft</location>
    </subcellularLocation>
    <subcellularLocation>
        <location evidence="5">Membrane</location>
        <topology evidence="5">Single-pass type I membrane protein</topology>
    </subcellularLocation>
</comment>
<evidence type="ECO:0000256" key="17">
    <source>
        <dbReference type="ARBA" id="ARBA00023273"/>
    </source>
</evidence>
<evidence type="ECO:0000256" key="9">
    <source>
        <dbReference type="ARBA" id="ARBA00017371"/>
    </source>
</evidence>
<evidence type="ECO:0000256" key="11">
    <source>
        <dbReference type="ARBA" id="ARBA00022692"/>
    </source>
</evidence>
<keyword evidence="14 20" id="KW-1133">Transmembrane helix</keyword>
<dbReference type="GeneTree" id="ENSGT00730000111314"/>
<evidence type="ECO:0000256" key="6">
    <source>
        <dbReference type="ARBA" id="ARBA00004486"/>
    </source>
</evidence>
<evidence type="ECO:0000256" key="15">
    <source>
        <dbReference type="ARBA" id="ARBA00023136"/>
    </source>
</evidence>
<dbReference type="GO" id="GO:0007155">
    <property type="term" value="P:cell adhesion"/>
    <property type="evidence" value="ECO:0007669"/>
    <property type="project" value="UniProtKB-KW"/>
</dbReference>
<feature type="region of interest" description="Disordered" evidence="19">
    <location>
        <begin position="201"/>
        <end position="362"/>
    </location>
</feature>
<dbReference type="GO" id="GO:0045121">
    <property type="term" value="C:membrane raft"/>
    <property type="evidence" value="ECO:0007669"/>
    <property type="project" value="UniProtKB-SubCell"/>
</dbReference>
<evidence type="ECO:0000256" key="13">
    <source>
        <dbReference type="ARBA" id="ARBA00022889"/>
    </source>
</evidence>
<evidence type="ECO:0000256" key="20">
    <source>
        <dbReference type="SAM" id="Phobius"/>
    </source>
</evidence>
<sequence length="567" mass="60636">MATSQHQSLGTNPFGREGMRRLVVLCFVGYWFIITGVSVTYTTPANSTTNTRNSTTTTEMIANSSMSPTSTPILTPTTSQKQDQSNKTDPQLPTVPTNTTPNSQDNNTQNCTESKDGKENTMSTPKMSTPAGNASANETTTQSAVNSSAANNSGSTLMATSAPSLTSSTTVNSTNLTVPSNTSATSKPFLVSSTTVASINSTVPSNTSTPTDQSFTSSTPVGSTNHTVPSNRSATSEPFFMSSTINTAGPSNGSTNSSSVPGTLNGTVSDSETLPTQNTIDMTDSPVHHSKASSQESNVSSPSPSTPSLMSHADTPTKERPGENNTASSAGTFATVTSSVQNQNQVKKKDRRSSMEPYIGVSGHMESCSSESFVRDKGDQLAKLLCRELRKKYASTSYCEVYISPNSANQKLLKIVDVVFKVNKEEISQSVEHLRSQLGMMNSSINTVLDTSSADALQTKKTVALSVTGILLLLICTFGTIYMCCQYRTKQTKPQYPNEESQTRDNGCHDNPALDISETQAEMQEKKGKLKNSFLVLTEGFGEETDSWITPLHNSKDELEGEEDTHL</sequence>
<keyword evidence="16" id="KW-0325">Glycoprotein</keyword>
<gene>
    <name evidence="21" type="primary">LOC103177063</name>
</gene>
<feature type="compositionally biased region" description="Low complexity" evidence="19">
    <location>
        <begin position="62"/>
        <end position="79"/>
    </location>
</feature>
<dbReference type="Proteomes" id="UP000314986">
    <property type="component" value="Unassembled WGS sequence"/>
</dbReference>
<accession>A0A4W3J0V3</accession>
<evidence type="ECO:0000256" key="4">
    <source>
        <dbReference type="ARBA" id="ARBA00004466"/>
    </source>
</evidence>
<dbReference type="GO" id="GO:0022408">
    <property type="term" value="P:negative regulation of cell-cell adhesion"/>
    <property type="evidence" value="ECO:0007669"/>
    <property type="project" value="TreeGrafter"/>
</dbReference>
<feature type="compositionally biased region" description="Polar residues" evidence="19">
    <location>
        <begin position="80"/>
        <end position="112"/>
    </location>
</feature>
<dbReference type="GO" id="GO:0031528">
    <property type="term" value="C:microvillus membrane"/>
    <property type="evidence" value="ECO:0007669"/>
    <property type="project" value="TreeGrafter"/>
</dbReference>
<keyword evidence="11 20" id="KW-0812">Transmembrane</keyword>
<organism evidence="21 22">
    <name type="scientific">Callorhinchus milii</name>
    <name type="common">Ghost shark</name>
    <dbReference type="NCBI Taxonomy" id="7868"/>
    <lineage>
        <taxon>Eukaryota</taxon>
        <taxon>Metazoa</taxon>
        <taxon>Chordata</taxon>
        <taxon>Craniata</taxon>
        <taxon>Vertebrata</taxon>
        <taxon>Chondrichthyes</taxon>
        <taxon>Holocephali</taxon>
        <taxon>Chimaeriformes</taxon>
        <taxon>Callorhinchidae</taxon>
        <taxon>Callorhinchus</taxon>
    </lineage>
</organism>
<evidence type="ECO:0000256" key="7">
    <source>
        <dbReference type="ARBA" id="ARBA00004510"/>
    </source>
</evidence>
<dbReference type="GO" id="GO:0016324">
    <property type="term" value="C:apical plasma membrane"/>
    <property type="evidence" value="ECO:0007669"/>
    <property type="project" value="UniProtKB-SubCell"/>
</dbReference>
<feature type="region of interest" description="Disordered" evidence="19">
    <location>
        <begin position="546"/>
        <end position="567"/>
    </location>
</feature>
<keyword evidence="13" id="KW-0130">Cell adhesion</keyword>
<evidence type="ECO:0000313" key="22">
    <source>
        <dbReference type="Proteomes" id="UP000314986"/>
    </source>
</evidence>
<comment type="similarity">
    <text evidence="8">Belongs to the podocalyxin family.</text>
</comment>
<dbReference type="GO" id="GO:0032534">
    <property type="term" value="P:regulation of microvillus assembly"/>
    <property type="evidence" value="ECO:0007669"/>
    <property type="project" value="TreeGrafter"/>
</dbReference>
<reference evidence="22" key="3">
    <citation type="journal article" date="2014" name="Nature">
        <title>Elephant shark genome provides unique insights into gnathostome evolution.</title>
        <authorList>
            <consortium name="International Elephant Shark Genome Sequencing Consortium"/>
            <person name="Venkatesh B."/>
            <person name="Lee A.P."/>
            <person name="Ravi V."/>
            <person name="Maurya A.K."/>
            <person name="Lian M.M."/>
            <person name="Swann J.B."/>
            <person name="Ohta Y."/>
            <person name="Flajnik M.F."/>
            <person name="Sutoh Y."/>
            <person name="Kasahara M."/>
            <person name="Hoon S."/>
            <person name="Gangu V."/>
            <person name="Roy S.W."/>
            <person name="Irimia M."/>
            <person name="Korzh V."/>
            <person name="Kondrychyn I."/>
            <person name="Lim Z.W."/>
            <person name="Tay B.H."/>
            <person name="Tohari S."/>
            <person name="Kong K.W."/>
            <person name="Ho S."/>
            <person name="Lorente-Galdos B."/>
            <person name="Quilez J."/>
            <person name="Marques-Bonet T."/>
            <person name="Raney B.J."/>
            <person name="Ingham P.W."/>
            <person name="Tay A."/>
            <person name="Hillier L.W."/>
            <person name="Minx P."/>
            <person name="Boehm T."/>
            <person name="Wilson R.K."/>
            <person name="Brenner S."/>
            <person name="Warren W.C."/>
        </authorList>
    </citation>
    <scope>NUCLEOTIDE SEQUENCE [LARGE SCALE GENOMIC DNA]</scope>
</reference>
<dbReference type="STRING" id="7868.ENSCMIP00000026450"/>
<dbReference type="Pfam" id="PF06365">
    <property type="entry name" value="CD34_antigen"/>
    <property type="match status" value="1"/>
</dbReference>
<feature type="compositionally biased region" description="Polar residues" evidence="19">
    <location>
        <begin position="323"/>
        <end position="345"/>
    </location>
</feature>
<evidence type="ECO:0000256" key="10">
    <source>
        <dbReference type="ARBA" id="ARBA00022475"/>
    </source>
</evidence>
<feature type="compositionally biased region" description="Polar residues" evidence="19">
    <location>
        <begin position="212"/>
        <end position="282"/>
    </location>
</feature>
<feature type="compositionally biased region" description="Low complexity" evidence="19">
    <location>
        <begin position="139"/>
        <end position="183"/>
    </location>
</feature>
<dbReference type="GO" id="GO:0001726">
    <property type="term" value="C:ruffle"/>
    <property type="evidence" value="ECO:0007669"/>
    <property type="project" value="UniProtKB-SubCell"/>
</dbReference>
<evidence type="ECO:0000256" key="3">
    <source>
        <dbReference type="ARBA" id="ARBA00004285"/>
    </source>
</evidence>
<protein>
    <recommendedName>
        <fullName evidence="9">Podocalyxin</fullName>
    </recommendedName>
    <alternativeName>
        <fullName evidence="18">Podocalyxin-like protein 1</fullName>
    </alternativeName>
</protein>
<dbReference type="AlphaFoldDB" id="A0A4W3J0V3"/>
<keyword evidence="17" id="KW-0966">Cell projection</keyword>
<dbReference type="GO" id="GO:0016477">
    <property type="term" value="P:cell migration"/>
    <property type="evidence" value="ECO:0007669"/>
    <property type="project" value="InterPro"/>
</dbReference>
<dbReference type="OMA" id="NDSWMVP"/>
<keyword evidence="10" id="KW-1003">Cell membrane</keyword>
<evidence type="ECO:0000313" key="21">
    <source>
        <dbReference type="Ensembl" id="ENSCMIP00000026450.1"/>
    </source>
</evidence>
<evidence type="ECO:0000256" key="5">
    <source>
        <dbReference type="ARBA" id="ARBA00004479"/>
    </source>
</evidence>
<keyword evidence="15 20" id="KW-0472">Membrane</keyword>
<evidence type="ECO:0000256" key="1">
    <source>
        <dbReference type="ARBA" id="ARBA00004105"/>
    </source>
</evidence>
<feature type="compositionally biased region" description="Low complexity" evidence="19">
    <location>
        <begin position="201"/>
        <end position="211"/>
    </location>
</feature>
<keyword evidence="22" id="KW-1185">Reference proteome</keyword>
<reference evidence="22" key="1">
    <citation type="journal article" date="2006" name="Science">
        <title>Ancient noncoding elements conserved in the human genome.</title>
        <authorList>
            <person name="Venkatesh B."/>
            <person name="Kirkness E.F."/>
            <person name="Loh Y.H."/>
            <person name="Halpern A.L."/>
            <person name="Lee A.P."/>
            <person name="Johnson J."/>
            <person name="Dandona N."/>
            <person name="Viswanathan L.D."/>
            <person name="Tay A."/>
            <person name="Venter J.C."/>
            <person name="Strausberg R.L."/>
            <person name="Brenner S."/>
        </authorList>
    </citation>
    <scope>NUCLEOTIDE SEQUENCE [LARGE SCALE GENOMIC DNA]</scope>
</reference>
<dbReference type="GO" id="GO:0033634">
    <property type="term" value="P:positive regulation of cell-cell adhesion mediated by integrin"/>
    <property type="evidence" value="ECO:0007669"/>
    <property type="project" value="TreeGrafter"/>
</dbReference>
<dbReference type="GO" id="GO:0030027">
    <property type="term" value="C:lamellipodium"/>
    <property type="evidence" value="ECO:0007669"/>
    <property type="project" value="UniProtKB-SubCell"/>
</dbReference>
<feature type="transmembrane region" description="Helical" evidence="20">
    <location>
        <begin position="21"/>
        <end position="41"/>
    </location>
</feature>
<evidence type="ECO:0000256" key="19">
    <source>
        <dbReference type="SAM" id="MobiDB-lite"/>
    </source>
</evidence>
<evidence type="ECO:0000256" key="18">
    <source>
        <dbReference type="ARBA" id="ARBA00031141"/>
    </source>
</evidence>
<name>A0A4W3J0V3_CALMI</name>
<feature type="transmembrane region" description="Helical" evidence="20">
    <location>
        <begin position="463"/>
        <end position="485"/>
    </location>
</feature>